<sequence length="112" mass="12340">MQPAIAPAATARQFSRLPTKPRSFEPSPNPPHAKLPPVNLSCFSRNKSQASTSKQSQLATSNQPKTNHPKIKIKTLAAKTKLPFGPSRLLPLPTKSHLQLLTCSNQPHLFYH</sequence>
<feature type="region of interest" description="Disordered" evidence="1">
    <location>
        <begin position="1"/>
        <end position="70"/>
    </location>
</feature>
<evidence type="ECO:0000313" key="2">
    <source>
        <dbReference type="EMBL" id="KAG0575042.1"/>
    </source>
</evidence>
<accession>A0A8T0HVD5</accession>
<comment type="caution">
    <text evidence="2">The sequence shown here is derived from an EMBL/GenBank/DDBJ whole genome shotgun (WGS) entry which is preliminary data.</text>
</comment>
<dbReference type="EMBL" id="CM026426">
    <property type="protein sequence ID" value="KAG0575042.1"/>
    <property type="molecule type" value="Genomic_DNA"/>
</dbReference>
<evidence type="ECO:0000256" key="1">
    <source>
        <dbReference type="SAM" id="MobiDB-lite"/>
    </source>
</evidence>
<gene>
    <name evidence="2" type="ORF">KC19_VG312900</name>
</gene>
<reference evidence="2" key="1">
    <citation type="submission" date="2020-06" db="EMBL/GenBank/DDBJ databases">
        <title>WGS assembly of Ceratodon purpureus strain R40.</title>
        <authorList>
            <person name="Carey S.B."/>
            <person name="Jenkins J."/>
            <person name="Shu S."/>
            <person name="Lovell J.T."/>
            <person name="Sreedasyam A."/>
            <person name="Maumus F."/>
            <person name="Tiley G.P."/>
            <person name="Fernandez-Pozo N."/>
            <person name="Barry K."/>
            <person name="Chen C."/>
            <person name="Wang M."/>
            <person name="Lipzen A."/>
            <person name="Daum C."/>
            <person name="Saski C.A."/>
            <person name="Payton A.C."/>
            <person name="Mcbreen J.C."/>
            <person name="Conrad R.E."/>
            <person name="Kollar L.M."/>
            <person name="Olsson S."/>
            <person name="Huttunen S."/>
            <person name="Landis J.B."/>
            <person name="Wickett N.J."/>
            <person name="Johnson M.G."/>
            <person name="Rensing S.A."/>
            <person name="Grimwood J."/>
            <person name="Schmutz J."/>
            <person name="Mcdaniel S.F."/>
        </authorList>
    </citation>
    <scope>NUCLEOTIDE SEQUENCE</scope>
    <source>
        <strain evidence="2">R40</strain>
    </source>
</reference>
<protein>
    <submittedName>
        <fullName evidence="2">Uncharacterized protein</fullName>
    </submittedName>
</protein>
<dbReference type="AlphaFoldDB" id="A0A8T0HVD5"/>
<feature type="compositionally biased region" description="Polar residues" evidence="1">
    <location>
        <begin position="41"/>
        <end position="66"/>
    </location>
</feature>
<organism evidence="2 3">
    <name type="scientific">Ceratodon purpureus</name>
    <name type="common">Fire moss</name>
    <name type="synonym">Dicranum purpureum</name>
    <dbReference type="NCBI Taxonomy" id="3225"/>
    <lineage>
        <taxon>Eukaryota</taxon>
        <taxon>Viridiplantae</taxon>
        <taxon>Streptophyta</taxon>
        <taxon>Embryophyta</taxon>
        <taxon>Bryophyta</taxon>
        <taxon>Bryophytina</taxon>
        <taxon>Bryopsida</taxon>
        <taxon>Dicranidae</taxon>
        <taxon>Pseudoditrichales</taxon>
        <taxon>Ditrichaceae</taxon>
        <taxon>Ceratodon</taxon>
    </lineage>
</organism>
<keyword evidence="3" id="KW-1185">Reference proteome</keyword>
<proteinExistence type="predicted"/>
<name>A0A8T0HVD5_CERPU</name>
<dbReference type="Proteomes" id="UP000822688">
    <property type="component" value="Chromosome V"/>
</dbReference>
<evidence type="ECO:0000313" key="3">
    <source>
        <dbReference type="Proteomes" id="UP000822688"/>
    </source>
</evidence>